<dbReference type="Proteomes" id="UP000182427">
    <property type="component" value="Chromosome I"/>
</dbReference>
<accession>A0A1G7QQB0</accession>
<gene>
    <name evidence="1" type="ORF">SAMN05444167_3958</name>
</gene>
<organism evidence="1 2">
    <name type="scientific">Terriglobus roseus</name>
    <dbReference type="NCBI Taxonomy" id="392734"/>
    <lineage>
        <taxon>Bacteria</taxon>
        <taxon>Pseudomonadati</taxon>
        <taxon>Acidobacteriota</taxon>
        <taxon>Terriglobia</taxon>
        <taxon>Terriglobales</taxon>
        <taxon>Acidobacteriaceae</taxon>
        <taxon>Terriglobus</taxon>
    </lineage>
</organism>
<dbReference type="AlphaFoldDB" id="A0A1G7QQB0"/>
<dbReference type="EMBL" id="LT629690">
    <property type="protein sequence ID" value="SDG00698.1"/>
    <property type="molecule type" value="Genomic_DNA"/>
</dbReference>
<dbReference type="OrthoDB" id="9554352at2"/>
<dbReference type="RefSeq" id="WP_083346667.1">
    <property type="nucleotide sequence ID" value="NZ_LT629690.1"/>
</dbReference>
<protein>
    <submittedName>
        <fullName evidence="1">Uncharacterized protein</fullName>
    </submittedName>
</protein>
<evidence type="ECO:0000313" key="2">
    <source>
        <dbReference type="Proteomes" id="UP000182427"/>
    </source>
</evidence>
<name>A0A1G7QQB0_9BACT</name>
<sequence>MSDLFTKAEKVKTATKLWVIGIALIIMLNMPYGDDHTQPAPVMTPALHPLSAEPQSVATISPPSNTHPPLPSSVTGEYVGSVSNETAALSANFAVTLRESKGKLSGSMSVEPPLYGSGPLEGTVSGLHMAFAVSSSIGSIEFVGTRSRQGIVGTYTVIQKTGGTEKGSFTLKRSAMKVPK</sequence>
<keyword evidence="2" id="KW-1185">Reference proteome</keyword>
<evidence type="ECO:0000313" key="1">
    <source>
        <dbReference type="EMBL" id="SDG00698.1"/>
    </source>
</evidence>
<proteinExistence type="predicted"/>
<reference evidence="1 2" key="1">
    <citation type="submission" date="2016-10" db="EMBL/GenBank/DDBJ databases">
        <authorList>
            <person name="de Groot N.N."/>
        </authorList>
    </citation>
    <scope>NUCLEOTIDE SEQUENCE [LARGE SCALE GENOMIC DNA]</scope>
    <source>
        <strain evidence="1 2">GAS232</strain>
    </source>
</reference>